<dbReference type="InterPro" id="IPR013106">
    <property type="entry name" value="Ig_V-set"/>
</dbReference>
<dbReference type="Pfam" id="PF07686">
    <property type="entry name" value="V-set"/>
    <property type="match status" value="1"/>
</dbReference>
<accession>A0A7K4TRA9</accession>
<proteinExistence type="predicted"/>
<dbReference type="EMBL" id="VXBN01001157">
    <property type="protein sequence ID" value="NWQ99762.1"/>
    <property type="molecule type" value="Genomic_DNA"/>
</dbReference>
<feature type="chain" id="PRO_5029876670" evidence="1">
    <location>
        <begin position="20"/>
        <end position="94"/>
    </location>
</feature>
<evidence type="ECO:0000256" key="1">
    <source>
        <dbReference type="SAM" id="SignalP"/>
    </source>
</evidence>
<dbReference type="InterPro" id="IPR013783">
    <property type="entry name" value="Ig-like_fold"/>
</dbReference>
<feature type="domain" description="Immunoglobulin V-set" evidence="2">
    <location>
        <begin position="23"/>
        <end position="94"/>
    </location>
</feature>
<dbReference type="SUPFAM" id="SSF48726">
    <property type="entry name" value="Immunoglobulin"/>
    <property type="match status" value="1"/>
</dbReference>
<dbReference type="Proteomes" id="UP000580691">
    <property type="component" value="Unassembled WGS sequence"/>
</dbReference>
<keyword evidence="4" id="KW-1185">Reference proteome</keyword>
<dbReference type="Gene3D" id="2.60.40.10">
    <property type="entry name" value="Immunoglobulins"/>
    <property type="match status" value="1"/>
</dbReference>
<protein>
    <submittedName>
        <fullName evidence="3">HVM06 protein</fullName>
    </submittedName>
</protein>
<evidence type="ECO:0000313" key="4">
    <source>
        <dbReference type="Proteomes" id="UP000580691"/>
    </source>
</evidence>
<evidence type="ECO:0000313" key="3">
    <source>
        <dbReference type="EMBL" id="NWQ99762.1"/>
    </source>
</evidence>
<sequence>SWSDHGFFLLSAAVSVAGATTLEQPREVTVREGDAVTFECTMREDDMSRFYMYWYRQDPRGALEWICRDSDSYGEGFQDRFRGSVDESMNRFTL</sequence>
<dbReference type="InterPro" id="IPR050150">
    <property type="entry name" value="IgV_Light_Chain"/>
</dbReference>
<gene>
    <name evidence="3" type="primary">Hvm06</name>
    <name evidence="3" type="ORF">SINWEB_R15429</name>
</gene>
<name>A0A7K4TRA9_9SYLV</name>
<feature type="non-terminal residue" evidence="3">
    <location>
        <position position="94"/>
    </location>
</feature>
<reference evidence="3 4" key="1">
    <citation type="submission" date="2019-09" db="EMBL/GenBank/DDBJ databases">
        <title>Bird 10,000 Genomes (B10K) Project - Family phase.</title>
        <authorList>
            <person name="Zhang G."/>
        </authorList>
    </citation>
    <scope>NUCLEOTIDE SEQUENCE [LARGE SCALE GENOMIC DNA]</scope>
    <source>
        <strain evidence="3">B10K-DU-002-08</strain>
        <tissue evidence="3">Muscle</tissue>
    </source>
</reference>
<dbReference type="AlphaFoldDB" id="A0A7K4TRA9"/>
<dbReference type="PANTHER" id="PTHR23267">
    <property type="entry name" value="IMMUNOGLOBULIN LIGHT CHAIN"/>
    <property type="match status" value="1"/>
</dbReference>
<feature type="non-terminal residue" evidence="3">
    <location>
        <position position="1"/>
    </location>
</feature>
<feature type="signal peptide" evidence="1">
    <location>
        <begin position="1"/>
        <end position="19"/>
    </location>
</feature>
<keyword evidence="1" id="KW-0732">Signal</keyword>
<evidence type="ECO:0000259" key="2">
    <source>
        <dbReference type="Pfam" id="PF07686"/>
    </source>
</evidence>
<organism evidence="3 4">
    <name type="scientific">Sinosuthora webbiana</name>
    <dbReference type="NCBI Taxonomy" id="337173"/>
    <lineage>
        <taxon>Eukaryota</taxon>
        <taxon>Metazoa</taxon>
        <taxon>Chordata</taxon>
        <taxon>Craniata</taxon>
        <taxon>Vertebrata</taxon>
        <taxon>Euteleostomi</taxon>
        <taxon>Archelosauria</taxon>
        <taxon>Archosauria</taxon>
        <taxon>Dinosauria</taxon>
        <taxon>Saurischia</taxon>
        <taxon>Theropoda</taxon>
        <taxon>Coelurosauria</taxon>
        <taxon>Aves</taxon>
        <taxon>Neognathae</taxon>
        <taxon>Neoaves</taxon>
        <taxon>Telluraves</taxon>
        <taxon>Australaves</taxon>
        <taxon>Passeriformes</taxon>
        <taxon>Sylvioidea</taxon>
        <taxon>Sylviidae</taxon>
        <taxon>Sinosuthora</taxon>
    </lineage>
</organism>
<dbReference type="OrthoDB" id="9945861at2759"/>
<dbReference type="InterPro" id="IPR036179">
    <property type="entry name" value="Ig-like_dom_sf"/>
</dbReference>
<comment type="caution">
    <text evidence="3">The sequence shown here is derived from an EMBL/GenBank/DDBJ whole genome shotgun (WGS) entry which is preliminary data.</text>
</comment>